<sequence>IYHLLLSFSCNWFFVFQALRCPRNPNFSFFISSLRRATLVQWSEWFSDDAMPADSRHCVPLDFQVCERYTGNGADCGICVNRSELCVLGQLLFASGILVQLRSFLYVT</sequence>
<organism evidence="2 3">
    <name type="scientific">Trachymyrmex septentrionalis</name>
    <dbReference type="NCBI Taxonomy" id="34720"/>
    <lineage>
        <taxon>Eukaryota</taxon>
        <taxon>Metazoa</taxon>
        <taxon>Ecdysozoa</taxon>
        <taxon>Arthropoda</taxon>
        <taxon>Hexapoda</taxon>
        <taxon>Insecta</taxon>
        <taxon>Pterygota</taxon>
        <taxon>Neoptera</taxon>
        <taxon>Endopterygota</taxon>
        <taxon>Hymenoptera</taxon>
        <taxon>Apocrita</taxon>
        <taxon>Aculeata</taxon>
        <taxon>Formicoidea</taxon>
        <taxon>Formicidae</taxon>
        <taxon>Myrmicinae</taxon>
        <taxon>Trachymyrmex</taxon>
    </lineage>
</organism>
<gene>
    <name evidence="2" type="ORF">ALC56_09382</name>
</gene>
<evidence type="ECO:0000313" key="2">
    <source>
        <dbReference type="EMBL" id="KYN36422.1"/>
    </source>
</evidence>
<proteinExistence type="predicted"/>
<name>A0A195F8A5_9HYME</name>
<feature type="signal peptide" evidence="1">
    <location>
        <begin position="1"/>
        <end position="18"/>
    </location>
</feature>
<dbReference type="AlphaFoldDB" id="A0A195F8A5"/>
<protein>
    <submittedName>
        <fullName evidence="2">Uncharacterized protein</fullName>
    </submittedName>
</protein>
<keyword evidence="3" id="KW-1185">Reference proteome</keyword>
<dbReference type="EMBL" id="KQ981744">
    <property type="protein sequence ID" value="KYN36422.1"/>
    <property type="molecule type" value="Genomic_DNA"/>
</dbReference>
<accession>A0A195F8A5</accession>
<feature type="non-terminal residue" evidence="2">
    <location>
        <position position="1"/>
    </location>
</feature>
<reference evidence="2 3" key="1">
    <citation type="submission" date="2016-03" db="EMBL/GenBank/DDBJ databases">
        <title>Trachymyrmex septentrionalis WGS genome.</title>
        <authorList>
            <person name="Nygaard S."/>
            <person name="Hu H."/>
            <person name="Boomsma J."/>
            <person name="Zhang G."/>
        </authorList>
    </citation>
    <scope>NUCLEOTIDE SEQUENCE [LARGE SCALE GENOMIC DNA]</scope>
    <source>
        <strain evidence="2">Tsep2-gDNA-1</strain>
        <tissue evidence="2">Whole body</tissue>
    </source>
</reference>
<evidence type="ECO:0000256" key="1">
    <source>
        <dbReference type="SAM" id="SignalP"/>
    </source>
</evidence>
<dbReference type="Proteomes" id="UP000078541">
    <property type="component" value="Unassembled WGS sequence"/>
</dbReference>
<evidence type="ECO:0000313" key="3">
    <source>
        <dbReference type="Proteomes" id="UP000078541"/>
    </source>
</evidence>
<feature type="chain" id="PRO_5008271267" evidence="1">
    <location>
        <begin position="19"/>
        <end position="108"/>
    </location>
</feature>
<keyword evidence="1" id="KW-0732">Signal</keyword>